<dbReference type="EMBL" id="FRAG01000020">
    <property type="protein sequence ID" value="SHK01153.1"/>
    <property type="molecule type" value="Genomic_DNA"/>
</dbReference>
<dbReference type="PANTHER" id="PTHR43415:SF3">
    <property type="entry name" value="GNAT-FAMILY ACETYLTRANSFERASE"/>
    <property type="match status" value="1"/>
</dbReference>
<dbReference type="InterPro" id="IPR016181">
    <property type="entry name" value="Acyl_CoA_acyltransferase"/>
</dbReference>
<accession>A0A1M6NZT1</accession>
<organism evidence="2 3">
    <name type="scientific">Paramaledivibacter caminithermalis (strain DSM 15212 / CIP 107654 / DViRD3)</name>
    <name type="common">Clostridium caminithermale</name>
    <dbReference type="NCBI Taxonomy" id="1121301"/>
    <lineage>
        <taxon>Bacteria</taxon>
        <taxon>Bacillati</taxon>
        <taxon>Bacillota</taxon>
        <taxon>Clostridia</taxon>
        <taxon>Peptostreptococcales</taxon>
        <taxon>Caminicellaceae</taxon>
        <taxon>Paramaledivibacter</taxon>
    </lineage>
</organism>
<dbReference type="Gene3D" id="3.40.630.30">
    <property type="match status" value="1"/>
</dbReference>
<dbReference type="PANTHER" id="PTHR43415">
    <property type="entry name" value="SPERMIDINE N(1)-ACETYLTRANSFERASE"/>
    <property type="match status" value="1"/>
</dbReference>
<proteinExistence type="predicted"/>
<sequence>MKKYRLKDGKIMIVREGNGKDADRVLQYIKRVACESDNLTFGEGEFNTTLEEEVRFIEECRKSKNSLFLIAEYRGEIISCLTFSGGNRSRIKHYGEFGITVLKKYWGLGVGKTLINCLIKWAKDSGIIRKINLKVKADNTKAIALYTKLGFVKEGAISRFFYHKGEFHDVYVMGLEID</sequence>
<dbReference type="CDD" id="cd04301">
    <property type="entry name" value="NAT_SF"/>
    <property type="match status" value="1"/>
</dbReference>
<evidence type="ECO:0000259" key="1">
    <source>
        <dbReference type="PROSITE" id="PS51186"/>
    </source>
</evidence>
<evidence type="ECO:0000313" key="2">
    <source>
        <dbReference type="EMBL" id="SHK01153.1"/>
    </source>
</evidence>
<dbReference type="SUPFAM" id="SSF55729">
    <property type="entry name" value="Acyl-CoA N-acyltransferases (Nat)"/>
    <property type="match status" value="1"/>
</dbReference>
<dbReference type="InterPro" id="IPR000182">
    <property type="entry name" value="GNAT_dom"/>
</dbReference>
<feature type="domain" description="N-acetyltransferase" evidence="1">
    <location>
        <begin position="12"/>
        <end position="178"/>
    </location>
</feature>
<dbReference type="GO" id="GO:0016747">
    <property type="term" value="F:acyltransferase activity, transferring groups other than amino-acyl groups"/>
    <property type="evidence" value="ECO:0007669"/>
    <property type="project" value="InterPro"/>
</dbReference>
<keyword evidence="3" id="KW-1185">Reference proteome</keyword>
<dbReference type="RefSeq" id="WP_242655751.1">
    <property type="nucleotide sequence ID" value="NZ_FRAG01000020.1"/>
</dbReference>
<protein>
    <submittedName>
        <fullName evidence="2">Protein N-acetyltransferase, RimJ/RimL family</fullName>
    </submittedName>
</protein>
<dbReference type="Pfam" id="PF00583">
    <property type="entry name" value="Acetyltransf_1"/>
    <property type="match status" value="1"/>
</dbReference>
<gene>
    <name evidence="2" type="ORF">SAMN02745912_01954</name>
</gene>
<keyword evidence="2" id="KW-0808">Transferase</keyword>
<reference evidence="3" key="1">
    <citation type="submission" date="2016-11" db="EMBL/GenBank/DDBJ databases">
        <authorList>
            <person name="Varghese N."/>
            <person name="Submissions S."/>
        </authorList>
    </citation>
    <scope>NUCLEOTIDE SEQUENCE [LARGE SCALE GENOMIC DNA]</scope>
    <source>
        <strain evidence="3">DSM 15212 / CIP 107654 / DViRD3</strain>
    </source>
</reference>
<dbReference type="Proteomes" id="UP000184465">
    <property type="component" value="Unassembled WGS sequence"/>
</dbReference>
<dbReference type="PROSITE" id="PS51186">
    <property type="entry name" value="GNAT"/>
    <property type="match status" value="1"/>
</dbReference>
<dbReference type="AlphaFoldDB" id="A0A1M6NZT1"/>
<dbReference type="STRING" id="1121301.SAMN02745912_01954"/>
<evidence type="ECO:0000313" key="3">
    <source>
        <dbReference type="Proteomes" id="UP000184465"/>
    </source>
</evidence>
<name>A0A1M6NZT1_PARC5</name>